<protein>
    <recommendedName>
        <fullName evidence="2">histidine kinase</fullName>
        <ecNumber evidence="2">2.7.13.3</ecNumber>
    </recommendedName>
</protein>
<keyword evidence="3" id="KW-0597">Phosphoprotein</keyword>
<dbReference type="SUPFAM" id="SSF50156">
    <property type="entry name" value="PDZ domain-like"/>
    <property type="match status" value="1"/>
</dbReference>
<evidence type="ECO:0000259" key="8">
    <source>
        <dbReference type="PROSITE" id="PS50109"/>
    </source>
</evidence>
<sequence>MKIGMKTLARTLRLPFPLTIERLLQIGVLLYQATAIVALIAALFFVNYWLDTLPFLGAFFDPTLVFDEVGPSTSSAEAWPLHRALSFERGDRLIAIQGQEIRNTREMEQVLSQYFAGETIQVEVLSKAGERRTFSITLQVFPNTDRVKYIFIPFVLALIFLTVSLRIFGIRRTESAGRAFALFSTSLSLASGLLFDVYTTHRLVYLWIASIAIAGGALVDLSFSFPREARFLRRWPYLRWIGYFIALLLLLNAWLKSYDYLHPYDYVHAWRYVYLFAGLTLFFFLGLNTYHLLTSRSPVVKAQARLVFWSALLGLGPLGLWLLLTAPLKLPFSPYLFLPTVLFPIGLGYSVLRFRVQVVDQWIRQGAVYTILGVTILLGYALLVSGASLIFTEVTQVRQPLVTGLIVFFLAIALEPFRARVQQLVDQTFFRGQATLEQTLDTFAGELGKASDVQNIYRTLRQHIQKTLNPDQIHLFLFDPLTEQFAALADESGRPTTEIRFANESRLTQYFRREQLPLYIDLENIPSPLLPERSRLILLNASLFVALKTRDRLLGWLALGARQSRDPYLPRHLVFLERLADLAAVAIERAQTVTDLQRRMQELNVLTRVSQGVNITLAFDDVLELIYAQTTQIIPATDVHIMLHHPTGQYYYYAFYVENNERLRERENVPMAEGSGLSPFVIQRGRPLQTQNYLAECQARGARPSDPAFRAWMGVPLNAEARTIGALSLAHRDASIVYTRQQMELLQAIADQTAGAIVKAQLLEETRQRAQQLSTLNELSRQLTSTLELEPLLHKILESAVNILNCEAGTLFLLDENTNQLIFRVVIGPVTQSLIGQRLPLGRGIASKAVLERRAVIENDVEADSSWDISTDKRTGFRTRNILAVPLELKERAIGVLEVVNRRDGLPFRKEDAELLSAFTAQAAVAIENARLYTLTDRELNARIEELSVLQRIDRELNASLDIQRAMRITLEWAMRQSGARAGLVAMVEEDGLRIMAQEGFGDRLSAYEGTPIPTTLPHIQEVMESGQARHFLFDPEIGGGFLYSARSQIIVPIRREEKVIGMIILEYLDEGQKESLTFISRLADHAAIAIANAQLYAEVQAANLAKSEFVSLVAHELKNPMTSIKGYTELLASGAVGPINEMQANFLNTIRANVERMATLVSDLNDQSKIEAGRLRLDFRSVEVTEVLNEVIRSTQRQIDEKKQTLELNLPPDLPPVWADRTRLAQILVNLVSNANKYTPEGGHILIGAEEAENQWDPGGARRVVHIWVQDNGIGISIEDQKKLFQKFFRSEDPKAREAPGTGLGLNITKSLVEMQGGRIWFQSEYRKGTTFHFTVPVAEK</sequence>
<feature type="transmembrane region" description="Helical" evidence="7">
    <location>
        <begin position="336"/>
        <end position="354"/>
    </location>
</feature>
<keyword evidence="7" id="KW-0812">Transmembrane</keyword>
<dbReference type="Pfam" id="PF13492">
    <property type="entry name" value="GAF_3"/>
    <property type="match status" value="1"/>
</dbReference>
<feature type="transmembrane region" description="Helical" evidence="7">
    <location>
        <begin position="149"/>
        <end position="168"/>
    </location>
</feature>
<feature type="transmembrane region" description="Helical" evidence="7">
    <location>
        <begin position="275"/>
        <end position="294"/>
    </location>
</feature>
<proteinExistence type="predicted"/>
<evidence type="ECO:0000256" key="6">
    <source>
        <dbReference type="ARBA" id="ARBA00023012"/>
    </source>
</evidence>
<feature type="transmembrane region" description="Helical" evidence="7">
    <location>
        <begin position="28"/>
        <end position="50"/>
    </location>
</feature>
<dbReference type="GO" id="GO:0005886">
    <property type="term" value="C:plasma membrane"/>
    <property type="evidence" value="ECO:0007669"/>
    <property type="project" value="TreeGrafter"/>
</dbReference>
<dbReference type="PANTHER" id="PTHR43047:SF72">
    <property type="entry name" value="OSMOSENSING HISTIDINE PROTEIN KINASE SLN1"/>
    <property type="match status" value="1"/>
</dbReference>
<evidence type="ECO:0000256" key="1">
    <source>
        <dbReference type="ARBA" id="ARBA00000085"/>
    </source>
</evidence>
<keyword evidence="7" id="KW-1133">Transmembrane helix</keyword>
<feature type="transmembrane region" description="Helical" evidence="7">
    <location>
        <begin position="180"/>
        <end position="198"/>
    </location>
</feature>
<evidence type="ECO:0000256" key="3">
    <source>
        <dbReference type="ARBA" id="ARBA00022553"/>
    </source>
</evidence>
<dbReference type="InterPro" id="IPR004358">
    <property type="entry name" value="Sig_transdc_His_kin-like_C"/>
</dbReference>
<keyword evidence="4" id="KW-0808">Transferase</keyword>
<dbReference type="Gene3D" id="3.30.450.40">
    <property type="match status" value="4"/>
</dbReference>
<dbReference type="CDD" id="cd00082">
    <property type="entry name" value="HisKA"/>
    <property type="match status" value="1"/>
</dbReference>
<reference evidence="9" key="2">
    <citation type="journal article" date="2012" name="PLoS ONE">
        <title>A Deeply Branching Thermophilic Bacterium with an Ancient Acetyl-CoA Pathway Dominates a Subsurface Ecosystem.</title>
        <authorList>
            <person name="Takami H."/>
            <person name="Noguchi H."/>
            <person name="Takaki Y."/>
            <person name="Uchiyama I."/>
            <person name="Toyoda A."/>
            <person name="Nishi S."/>
            <person name="Chee G.-J."/>
            <person name="Arai W."/>
            <person name="Nunoura T."/>
            <person name="Itoh T."/>
            <person name="Hattori M."/>
            <person name="Takai K."/>
        </authorList>
    </citation>
    <scope>NUCLEOTIDE SEQUENCE</scope>
</reference>
<dbReference type="PROSITE" id="PS50109">
    <property type="entry name" value="HIS_KIN"/>
    <property type="match status" value="1"/>
</dbReference>
<dbReference type="InterPro" id="IPR005467">
    <property type="entry name" value="His_kinase_dom"/>
</dbReference>
<dbReference type="InterPro" id="IPR003018">
    <property type="entry name" value="GAF"/>
</dbReference>
<reference evidence="9" key="1">
    <citation type="journal article" date="2005" name="Environ. Microbiol.">
        <title>Genetic and functional properties of uncultivated thermophilic crenarchaeotes from a subsurface gold mine as revealed by analysis of genome fragments.</title>
        <authorList>
            <person name="Nunoura T."/>
            <person name="Hirayama H."/>
            <person name="Takami H."/>
            <person name="Oida H."/>
            <person name="Nishi S."/>
            <person name="Shimamura S."/>
            <person name="Suzuki Y."/>
            <person name="Inagaki F."/>
            <person name="Takai K."/>
            <person name="Nealson K.H."/>
            <person name="Horikoshi K."/>
        </authorList>
    </citation>
    <scope>NUCLEOTIDE SEQUENCE</scope>
</reference>
<dbReference type="PRINTS" id="PR00344">
    <property type="entry name" value="BCTRLSENSOR"/>
</dbReference>
<dbReference type="InterPro" id="IPR029016">
    <property type="entry name" value="GAF-like_dom_sf"/>
</dbReference>
<evidence type="ECO:0000256" key="4">
    <source>
        <dbReference type="ARBA" id="ARBA00022679"/>
    </source>
</evidence>
<dbReference type="Gene3D" id="2.30.42.10">
    <property type="match status" value="1"/>
</dbReference>
<dbReference type="SMART" id="SM00387">
    <property type="entry name" value="HATPase_c"/>
    <property type="match status" value="1"/>
</dbReference>
<dbReference type="SMART" id="SM00388">
    <property type="entry name" value="HisKA"/>
    <property type="match status" value="1"/>
</dbReference>
<evidence type="ECO:0000256" key="2">
    <source>
        <dbReference type="ARBA" id="ARBA00012438"/>
    </source>
</evidence>
<dbReference type="InterPro" id="IPR036890">
    <property type="entry name" value="HATPase_C_sf"/>
</dbReference>
<keyword evidence="6" id="KW-0902">Two-component regulatory system</keyword>
<accession>H5SK93</accession>
<dbReference type="FunFam" id="3.30.565.10:FF:000006">
    <property type="entry name" value="Sensor histidine kinase WalK"/>
    <property type="match status" value="1"/>
</dbReference>
<keyword evidence="7" id="KW-0472">Membrane</keyword>
<dbReference type="InterPro" id="IPR036097">
    <property type="entry name" value="HisK_dim/P_sf"/>
</dbReference>
<dbReference type="EC" id="2.7.13.3" evidence="2"/>
<dbReference type="InterPro" id="IPR003594">
    <property type="entry name" value="HATPase_dom"/>
</dbReference>
<dbReference type="InterPro" id="IPR036034">
    <property type="entry name" value="PDZ_sf"/>
</dbReference>
<dbReference type="PANTHER" id="PTHR43047">
    <property type="entry name" value="TWO-COMPONENT HISTIDINE PROTEIN KINASE"/>
    <property type="match status" value="1"/>
</dbReference>
<name>H5SK93_9CHLR</name>
<feature type="domain" description="Histidine kinase" evidence="8">
    <location>
        <begin position="1113"/>
        <end position="1341"/>
    </location>
</feature>
<dbReference type="Gene3D" id="1.10.287.130">
    <property type="match status" value="1"/>
</dbReference>
<keyword evidence="5 9" id="KW-0418">Kinase</keyword>
<feature type="transmembrane region" description="Helical" evidence="7">
    <location>
        <begin position="237"/>
        <end position="255"/>
    </location>
</feature>
<comment type="catalytic activity">
    <reaction evidence="1">
        <text>ATP + protein L-histidine = ADP + protein N-phospho-L-histidine.</text>
        <dbReference type="EC" id="2.7.13.3"/>
    </reaction>
</comment>
<feature type="transmembrane region" description="Helical" evidence="7">
    <location>
        <begin position="204"/>
        <end position="225"/>
    </location>
</feature>
<feature type="transmembrane region" description="Helical" evidence="7">
    <location>
        <begin position="366"/>
        <end position="391"/>
    </location>
</feature>
<feature type="transmembrane region" description="Helical" evidence="7">
    <location>
        <begin position="306"/>
        <end position="324"/>
    </location>
</feature>
<dbReference type="SUPFAM" id="SSF47384">
    <property type="entry name" value="Homodimeric domain of signal transducing histidine kinase"/>
    <property type="match status" value="1"/>
</dbReference>
<dbReference type="SUPFAM" id="SSF55874">
    <property type="entry name" value="ATPase domain of HSP90 chaperone/DNA topoisomerase II/histidine kinase"/>
    <property type="match status" value="1"/>
</dbReference>
<dbReference type="EMBL" id="AP011752">
    <property type="protein sequence ID" value="BAL56579.1"/>
    <property type="molecule type" value="Genomic_DNA"/>
</dbReference>
<evidence type="ECO:0000256" key="7">
    <source>
        <dbReference type="SAM" id="Phobius"/>
    </source>
</evidence>
<dbReference type="Gene3D" id="3.30.565.10">
    <property type="entry name" value="Histidine kinase-like ATPase, C-terminal domain"/>
    <property type="match status" value="1"/>
</dbReference>
<evidence type="ECO:0000313" key="9">
    <source>
        <dbReference type="EMBL" id="BAL56579.1"/>
    </source>
</evidence>
<organism evidence="9">
    <name type="scientific">uncultured Chloroflexota bacterium</name>
    <dbReference type="NCBI Taxonomy" id="166587"/>
    <lineage>
        <taxon>Bacteria</taxon>
        <taxon>Bacillati</taxon>
        <taxon>Chloroflexota</taxon>
        <taxon>environmental samples</taxon>
    </lineage>
</organism>
<dbReference type="SMART" id="SM00065">
    <property type="entry name" value="GAF"/>
    <property type="match status" value="4"/>
</dbReference>
<dbReference type="Pfam" id="PF02518">
    <property type="entry name" value="HATPase_c"/>
    <property type="match status" value="1"/>
</dbReference>
<gene>
    <name evidence="9" type="ORF">HGMM_F40G09C26</name>
</gene>
<dbReference type="Pfam" id="PF13185">
    <property type="entry name" value="GAF_2"/>
    <property type="match status" value="3"/>
</dbReference>
<dbReference type="Pfam" id="PF00512">
    <property type="entry name" value="HisKA"/>
    <property type="match status" value="1"/>
</dbReference>
<evidence type="ECO:0000256" key="5">
    <source>
        <dbReference type="ARBA" id="ARBA00022777"/>
    </source>
</evidence>
<dbReference type="InterPro" id="IPR003661">
    <property type="entry name" value="HisK_dim/P_dom"/>
</dbReference>
<dbReference type="GO" id="GO:0000155">
    <property type="term" value="F:phosphorelay sensor kinase activity"/>
    <property type="evidence" value="ECO:0007669"/>
    <property type="project" value="InterPro"/>
</dbReference>
<dbReference type="GO" id="GO:0009927">
    <property type="term" value="F:histidine phosphotransfer kinase activity"/>
    <property type="evidence" value="ECO:0007669"/>
    <property type="project" value="TreeGrafter"/>
</dbReference>
<dbReference type="SUPFAM" id="SSF55781">
    <property type="entry name" value="GAF domain-like"/>
    <property type="match status" value="4"/>
</dbReference>